<accession>X0UU46</accession>
<gene>
    <name evidence="1" type="ORF">S01H1_32521</name>
</gene>
<proteinExistence type="predicted"/>
<name>X0UU46_9ZZZZ</name>
<protein>
    <submittedName>
        <fullName evidence="1">Uncharacterized protein</fullName>
    </submittedName>
</protein>
<comment type="caution">
    <text evidence="1">The sequence shown here is derived from an EMBL/GenBank/DDBJ whole genome shotgun (WGS) entry which is preliminary data.</text>
</comment>
<sequence>MFLILAGGAGGVPFDQISSYCIVPDFTIYDVETLDDIQWNF</sequence>
<organism evidence="1">
    <name type="scientific">marine sediment metagenome</name>
    <dbReference type="NCBI Taxonomy" id="412755"/>
    <lineage>
        <taxon>unclassified sequences</taxon>
        <taxon>metagenomes</taxon>
        <taxon>ecological metagenomes</taxon>
    </lineage>
</organism>
<reference evidence="1" key="1">
    <citation type="journal article" date="2014" name="Front. Microbiol.">
        <title>High frequency of phylogenetically diverse reductive dehalogenase-homologous genes in deep subseafloor sedimentary metagenomes.</title>
        <authorList>
            <person name="Kawai M."/>
            <person name="Futagami T."/>
            <person name="Toyoda A."/>
            <person name="Takaki Y."/>
            <person name="Nishi S."/>
            <person name="Hori S."/>
            <person name="Arai W."/>
            <person name="Tsubouchi T."/>
            <person name="Morono Y."/>
            <person name="Uchiyama I."/>
            <person name="Ito T."/>
            <person name="Fujiyama A."/>
            <person name="Inagaki F."/>
            <person name="Takami H."/>
        </authorList>
    </citation>
    <scope>NUCLEOTIDE SEQUENCE</scope>
    <source>
        <strain evidence="1">Expedition CK06-06</strain>
    </source>
</reference>
<dbReference type="AlphaFoldDB" id="X0UU46"/>
<dbReference type="EMBL" id="BARS01020140">
    <property type="protein sequence ID" value="GAG03823.1"/>
    <property type="molecule type" value="Genomic_DNA"/>
</dbReference>
<evidence type="ECO:0000313" key="1">
    <source>
        <dbReference type="EMBL" id="GAG03823.1"/>
    </source>
</evidence>